<feature type="binding site" evidence="11">
    <location>
        <position position="243"/>
    </location>
    <ligand>
        <name>L-glutamine</name>
        <dbReference type="ChEBI" id="CHEBI:58359"/>
    </ligand>
</feature>
<feature type="domain" description="Carbamoyl-phosphate synthase small subunit N-terminal" evidence="12">
    <location>
        <begin position="1"/>
        <end position="131"/>
    </location>
</feature>
<feature type="binding site" evidence="11">
    <location>
        <position position="287"/>
    </location>
    <ligand>
        <name>L-glutamine</name>
        <dbReference type="ChEBI" id="CHEBI:58359"/>
    </ligand>
</feature>
<dbReference type="PRINTS" id="PR00097">
    <property type="entry name" value="ANTSNTHASEII"/>
</dbReference>
<dbReference type="PRINTS" id="PR00099">
    <property type="entry name" value="CPSGATASE"/>
</dbReference>
<feature type="active site" description="Nucleophile" evidence="11">
    <location>
        <position position="242"/>
    </location>
</feature>
<dbReference type="GO" id="GO:0004088">
    <property type="term" value="F:carbamoyl-phosphate synthase (glutamine-hydrolyzing) activity"/>
    <property type="evidence" value="ECO:0007669"/>
    <property type="project" value="UniProtKB-UniRule"/>
</dbReference>
<evidence type="ECO:0000256" key="11">
    <source>
        <dbReference type="HAMAP-Rule" id="MF_01209"/>
    </source>
</evidence>
<dbReference type="RefSeq" id="WP_054676317.1">
    <property type="nucleotide sequence ID" value="NZ_AYYO01000010.1"/>
</dbReference>
<comment type="catalytic activity">
    <reaction evidence="9 11">
        <text>hydrogencarbonate + L-glutamine + 2 ATP + H2O = carbamoyl phosphate + L-glutamate + 2 ADP + phosphate + 2 H(+)</text>
        <dbReference type="Rhea" id="RHEA:18633"/>
        <dbReference type="ChEBI" id="CHEBI:15377"/>
        <dbReference type="ChEBI" id="CHEBI:15378"/>
        <dbReference type="ChEBI" id="CHEBI:17544"/>
        <dbReference type="ChEBI" id="CHEBI:29985"/>
        <dbReference type="ChEBI" id="CHEBI:30616"/>
        <dbReference type="ChEBI" id="CHEBI:43474"/>
        <dbReference type="ChEBI" id="CHEBI:58228"/>
        <dbReference type="ChEBI" id="CHEBI:58359"/>
        <dbReference type="ChEBI" id="CHEBI:456216"/>
        <dbReference type="EC" id="6.3.5.5"/>
    </reaction>
</comment>
<evidence type="ECO:0000313" key="14">
    <source>
        <dbReference type="Proteomes" id="UP000051679"/>
    </source>
</evidence>
<dbReference type="FunFam" id="3.50.30.20:FF:000001">
    <property type="entry name" value="Carbamoyl-phosphate synthase small chain"/>
    <property type="match status" value="1"/>
</dbReference>
<keyword evidence="6 11" id="KW-0067">ATP-binding</keyword>
<dbReference type="HAMAP" id="MF_01209">
    <property type="entry name" value="CPSase_S_chain"/>
    <property type="match status" value="1"/>
</dbReference>
<feature type="binding site" evidence="11">
    <location>
        <position position="284"/>
    </location>
    <ligand>
        <name>L-glutamine</name>
        <dbReference type="ChEBI" id="CHEBI:58359"/>
    </ligand>
</feature>
<comment type="function">
    <text evidence="11">Small subunit of the glutamine-dependent carbamoyl phosphate synthetase (CPSase). CPSase catalyzes the formation of carbamoyl phosphate from the ammonia moiety of glutamine, carbonate, and phosphate donated by ATP, constituting the first step of 2 biosynthetic pathways, one leading to arginine and/or urea and the other to pyrimidine nucleotides. The small subunit (glutamine amidotransferase) binds and cleaves glutamine to supply the large subunit with the substrate ammonia.</text>
</comment>
<dbReference type="Gene3D" id="3.40.50.880">
    <property type="match status" value="1"/>
</dbReference>
<proteinExistence type="inferred from homology"/>
<dbReference type="PROSITE" id="PS51273">
    <property type="entry name" value="GATASE_TYPE_1"/>
    <property type="match status" value="1"/>
</dbReference>
<comment type="subunit">
    <text evidence="11">Composed of two chains; the small (or glutamine) chain promotes the hydrolysis of glutamine to ammonia, which is used by the large (or ammonia) chain to synthesize carbamoyl phosphate. Tetramer of heterodimers (alpha,beta)4.</text>
</comment>
<dbReference type="GO" id="GO:0004359">
    <property type="term" value="F:glutaminase activity"/>
    <property type="evidence" value="ECO:0007669"/>
    <property type="project" value="RHEA"/>
</dbReference>
<comment type="pathway">
    <text evidence="2 11">Amino-acid biosynthesis; L-arginine biosynthesis; carbamoyl phosphate from bicarbonate: step 1/1.</text>
</comment>
<dbReference type="NCBIfam" id="TIGR01368">
    <property type="entry name" value="CPSaseIIsmall"/>
    <property type="match status" value="1"/>
</dbReference>
<keyword evidence="4 11" id="KW-0436">Ligase</keyword>
<keyword evidence="11" id="KW-0028">Amino-acid biosynthesis</keyword>
<dbReference type="Pfam" id="PF00117">
    <property type="entry name" value="GATase"/>
    <property type="match status" value="1"/>
</dbReference>
<dbReference type="UniPathway" id="UPA00068">
    <property type="reaction ID" value="UER00171"/>
</dbReference>
<dbReference type="InterPro" id="IPR002474">
    <property type="entry name" value="CarbamoylP_synth_ssu_N"/>
</dbReference>
<dbReference type="InterPro" id="IPR017926">
    <property type="entry name" value="GATASE"/>
</dbReference>
<dbReference type="EMBL" id="AYYO01000010">
    <property type="protein sequence ID" value="KRM56084.1"/>
    <property type="molecule type" value="Genomic_DNA"/>
</dbReference>
<protein>
    <recommendedName>
        <fullName evidence="11">Carbamoyl phosphate synthase small chain</fullName>
        <ecNumber evidence="11">6.3.5.5</ecNumber>
    </recommendedName>
    <alternativeName>
        <fullName evidence="11">Carbamoyl phosphate synthetase glutamine chain</fullName>
    </alternativeName>
</protein>
<dbReference type="GO" id="GO:0006526">
    <property type="term" value="P:L-arginine biosynthetic process"/>
    <property type="evidence" value="ECO:0007669"/>
    <property type="project" value="UniProtKB-UniRule"/>
</dbReference>
<dbReference type="GO" id="GO:0044205">
    <property type="term" value="P:'de novo' UMP biosynthetic process"/>
    <property type="evidence" value="ECO:0007669"/>
    <property type="project" value="UniProtKB-UniRule"/>
</dbReference>
<dbReference type="InterPro" id="IPR035686">
    <property type="entry name" value="CPSase_GATase1"/>
</dbReference>
<comment type="catalytic activity">
    <reaction evidence="10 11">
        <text>L-glutamine + H2O = L-glutamate + NH4(+)</text>
        <dbReference type="Rhea" id="RHEA:15889"/>
        <dbReference type="ChEBI" id="CHEBI:15377"/>
        <dbReference type="ChEBI" id="CHEBI:28938"/>
        <dbReference type="ChEBI" id="CHEBI:29985"/>
        <dbReference type="ChEBI" id="CHEBI:58359"/>
    </reaction>
</comment>
<feature type="binding site" evidence="11">
    <location>
        <position position="246"/>
    </location>
    <ligand>
        <name>L-glutamine</name>
        <dbReference type="ChEBI" id="CHEBI:58359"/>
    </ligand>
</feature>
<dbReference type="CDD" id="cd01744">
    <property type="entry name" value="GATase1_CPSase"/>
    <property type="match status" value="1"/>
</dbReference>
<evidence type="ECO:0000256" key="5">
    <source>
        <dbReference type="ARBA" id="ARBA00022741"/>
    </source>
</evidence>
<keyword evidence="8 11" id="KW-0665">Pyrimidine biosynthesis</keyword>
<feature type="active site" evidence="11">
    <location>
        <position position="329"/>
    </location>
</feature>
<dbReference type="Proteomes" id="UP000051679">
    <property type="component" value="Unassembled WGS sequence"/>
</dbReference>
<evidence type="ECO:0000313" key="13">
    <source>
        <dbReference type="EMBL" id="KRM56084.1"/>
    </source>
</evidence>
<evidence type="ECO:0000256" key="8">
    <source>
        <dbReference type="ARBA" id="ARBA00022975"/>
    </source>
</evidence>
<dbReference type="SMART" id="SM01097">
    <property type="entry name" value="CPSase_sm_chain"/>
    <property type="match status" value="1"/>
</dbReference>
<name>A0A0R1ZSA6_9LACO</name>
<dbReference type="AlphaFoldDB" id="A0A0R1ZSA6"/>
<dbReference type="InterPro" id="IPR036480">
    <property type="entry name" value="CarbP_synth_ssu_N_sf"/>
</dbReference>
<evidence type="ECO:0000256" key="7">
    <source>
        <dbReference type="ARBA" id="ARBA00022962"/>
    </source>
</evidence>
<evidence type="ECO:0000259" key="12">
    <source>
        <dbReference type="SMART" id="SM01097"/>
    </source>
</evidence>
<dbReference type="OrthoDB" id="9804328at2"/>
<keyword evidence="11" id="KW-0055">Arginine biosynthesis</keyword>
<evidence type="ECO:0000256" key="4">
    <source>
        <dbReference type="ARBA" id="ARBA00022598"/>
    </source>
</evidence>
<comment type="caution">
    <text evidence="13">The sequence shown here is derived from an EMBL/GenBank/DDBJ whole genome shotgun (WGS) entry which is preliminary data.</text>
</comment>
<organism evidence="13 14">
    <name type="scientific">Lacticaseibacillus sharpeae JCM 1186 = DSM 20505</name>
    <dbReference type="NCBI Taxonomy" id="1291052"/>
    <lineage>
        <taxon>Bacteria</taxon>
        <taxon>Bacillati</taxon>
        <taxon>Bacillota</taxon>
        <taxon>Bacilli</taxon>
        <taxon>Lactobacillales</taxon>
        <taxon>Lactobacillaceae</taxon>
        <taxon>Lacticaseibacillus</taxon>
    </lineage>
</organism>
<dbReference type="EC" id="6.3.5.5" evidence="11"/>
<sequence length="361" mass="39009">MQRYLVLADGTIFAGEGFGAETETTGEVVFNTGMTGYQETITDESYCNQIITFTYPLIGNYGISAGANESIIPSCSGVIVHELARRASNWTSEMSLDEFLKLHQIPGITGIDTRKLTRHLRDNGVMRGVITNNPDTAAAILAQPARVDQVAQVATPRPFPSAGTGLRVVLVDFGLKHSILAELSRRACNVTVVPYNTSFTQIAALHPDGILLSNGPGNPEDVPTALPLIRELQAHYPIMGICLGHQLFALANGAQTVKMQFGHRGFNHAVREIATGNTFFTAQNHGYAVDPDSIQGTDLLVTHVEINDGTVEGLRHRNHPAISVQFHPDATPGPHDATGIFDDFCAMMEAARSQQKENSHA</sequence>
<dbReference type="NCBIfam" id="NF009475">
    <property type="entry name" value="PRK12838.1"/>
    <property type="match status" value="1"/>
</dbReference>
<evidence type="ECO:0000256" key="1">
    <source>
        <dbReference type="ARBA" id="ARBA00004812"/>
    </source>
</evidence>
<dbReference type="STRING" id="1291052.FC18_GL000871"/>
<dbReference type="GO" id="GO:0006541">
    <property type="term" value="P:glutamine metabolic process"/>
    <property type="evidence" value="ECO:0007669"/>
    <property type="project" value="InterPro"/>
</dbReference>
<dbReference type="Pfam" id="PF00988">
    <property type="entry name" value="CPSase_sm_chain"/>
    <property type="match status" value="1"/>
</dbReference>
<dbReference type="PANTHER" id="PTHR43418">
    <property type="entry name" value="MULTIFUNCTIONAL TRYPTOPHAN BIOSYNTHESIS PROTEIN-RELATED"/>
    <property type="match status" value="1"/>
</dbReference>
<feature type="region of interest" description="CPSase" evidence="11">
    <location>
        <begin position="1"/>
        <end position="166"/>
    </location>
</feature>
<feature type="binding site" evidence="11">
    <location>
        <position position="45"/>
    </location>
    <ligand>
        <name>L-glutamine</name>
        <dbReference type="ChEBI" id="CHEBI:58359"/>
    </ligand>
</feature>
<dbReference type="GO" id="GO:0006207">
    <property type="term" value="P:'de novo' pyrimidine nucleobase biosynthetic process"/>
    <property type="evidence" value="ECO:0007669"/>
    <property type="project" value="InterPro"/>
</dbReference>
<dbReference type="PRINTS" id="PR00096">
    <property type="entry name" value="GATASE"/>
</dbReference>
<dbReference type="InterPro" id="IPR006274">
    <property type="entry name" value="CarbamoylP_synth_ssu"/>
</dbReference>
<dbReference type="SUPFAM" id="SSF52021">
    <property type="entry name" value="Carbamoyl phosphate synthetase, small subunit N-terminal domain"/>
    <property type="match status" value="1"/>
</dbReference>
<feature type="active site" evidence="11">
    <location>
        <position position="327"/>
    </location>
</feature>
<dbReference type="SUPFAM" id="SSF52317">
    <property type="entry name" value="Class I glutamine amidotransferase-like"/>
    <property type="match status" value="1"/>
</dbReference>
<dbReference type="InterPro" id="IPR050472">
    <property type="entry name" value="Anth_synth/Amidotransfase"/>
</dbReference>
<evidence type="ECO:0000256" key="2">
    <source>
        <dbReference type="ARBA" id="ARBA00005077"/>
    </source>
</evidence>
<evidence type="ECO:0000256" key="10">
    <source>
        <dbReference type="ARBA" id="ARBA00049285"/>
    </source>
</evidence>
<evidence type="ECO:0000256" key="3">
    <source>
        <dbReference type="ARBA" id="ARBA00007800"/>
    </source>
</evidence>
<keyword evidence="7 11" id="KW-0315">Glutamine amidotransferase</keyword>
<dbReference type="PANTHER" id="PTHR43418:SF7">
    <property type="entry name" value="CARBAMOYL-PHOSPHATE SYNTHASE SMALL CHAIN"/>
    <property type="match status" value="1"/>
</dbReference>
<dbReference type="Gene3D" id="3.50.30.20">
    <property type="entry name" value="Carbamoyl-phosphate synthase small subunit, N-terminal domain"/>
    <property type="match status" value="1"/>
</dbReference>
<feature type="binding site" evidence="11">
    <location>
        <position position="286"/>
    </location>
    <ligand>
        <name>L-glutamine</name>
        <dbReference type="ChEBI" id="CHEBI:58359"/>
    </ligand>
</feature>
<evidence type="ECO:0000256" key="6">
    <source>
        <dbReference type="ARBA" id="ARBA00022840"/>
    </source>
</evidence>
<dbReference type="GO" id="GO:0005524">
    <property type="term" value="F:ATP binding"/>
    <property type="evidence" value="ECO:0007669"/>
    <property type="project" value="UniProtKB-UniRule"/>
</dbReference>
<dbReference type="UniPathway" id="UPA00070">
    <property type="reaction ID" value="UER00115"/>
</dbReference>
<keyword evidence="14" id="KW-1185">Reference proteome</keyword>
<feature type="binding site" evidence="11">
    <location>
        <position position="217"/>
    </location>
    <ligand>
        <name>L-glutamine</name>
        <dbReference type="ChEBI" id="CHEBI:58359"/>
    </ligand>
</feature>
<reference evidence="13 14" key="1">
    <citation type="journal article" date="2015" name="Genome Announc.">
        <title>Expanding the biotechnology potential of lactobacilli through comparative genomics of 213 strains and associated genera.</title>
        <authorList>
            <person name="Sun Z."/>
            <person name="Harris H.M."/>
            <person name="McCann A."/>
            <person name="Guo C."/>
            <person name="Argimon S."/>
            <person name="Zhang W."/>
            <person name="Yang X."/>
            <person name="Jeffery I.B."/>
            <person name="Cooney J.C."/>
            <person name="Kagawa T.F."/>
            <person name="Liu W."/>
            <person name="Song Y."/>
            <person name="Salvetti E."/>
            <person name="Wrobel A."/>
            <person name="Rasinkangas P."/>
            <person name="Parkhill J."/>
            <person name="Rea M.C."/>
            <person name="O'Sullivan O."/>
            <person name="Ritari J."/>
            <person name="Douillard F.P."/>
            <person name="Paul Ross R."/>
            <person name="Yang R."/>
            <person name="Briner A.E."/>
            <person name="Felis G.E."/>
            <person name="de Vos W.M."/>
            <person name="Barrangou R."/>
            <person name="Klaenhammer T.R."/>
            <person name="Caufield P.W."/>
            <person name="Cui Y."/>
            <person name="Zhang H."/>
            <person name="O'Toole P.W."/>
        </authorList>
    </citation>
    <scope>NUCLEOTIDE SEQUENCE [LARGE SCALE GENOMIC DNA]</scope>
    <source>
        <strain evidence="13 14">DSM 20505</strain>
    </source>
</reference>
<evidence type="ECO:0000256" key="9">
    <source>
        <dbReference type="ARBA" id="ARBA00048816"/>
    </source>
</evidence>
<comment type="pathway">
    <text evidence="1 11">Pyrimidine metabolism; UMP biosynthesis via de novo pathway; (S)-dihydroorotate from bicarbonate: step 1/3.</text>
</comment>
<comment type="similarity">
    <text evidence="3 11">Belongs to the CarA family.</text>
</comment>
<dbReference type="InterPro" id="IPR029062">
    <property type="entry name" value="Class_I_gatase-like"/>
</dbReference>
<accession>A0A0R1ZSA6</accession>
<keyword evidence="5 11" id="KW-0547">Nucleotide-binding</keyword>
<dbReference type="PATRIC" id="fig|1291052.5.peg.887"/>
<feature type="binding site" evidence="11">
    <location>
        <position position="215"/>
    </location>
    <ligand>
        <name>L-glutamine</name>
        <dbReference type="ChEBI" id="CHEBI:58359"/>
    </ligand>
</feature>
<gene>
    <name evidence="11" type="primary">carA</name>
    <name evidence="13" type="ORF">FC18_GL000871</name>
</gene>